<dbReference type="RefSeq" id="WP_121175897.1">
    <property type="nucleotide sequence ID" value="NZ_JALKQX010000003.1"/>
</dbReference>
<dbReference type="Gene3D" id="1.10.860.10">
    <property type="entry name" value="DNAb Helicase, Chain A"/>
    <property type="match status" value="1"/>
</dbReference>
<dbReference type="InterPro" id="IPR034151">
    <property type="entry name" value="TOPRIM_DnaG_bac"/>
</dbReference>
<evidence type="ECO:0000256" key="2">
    <source>
        <dbReference type="ARBA" id="ARBA00022515"/>
    </source>
</evidence>
<feature type="domain" description="Toprim" evidence="14">
    <location>
        <begin position="266"/>
        <end position="345"/>
    </location>
</feature>
<dbReference type="Gene3D" id="3.90.980.10">
    <property type="entry name" value="DNA primase, catalytic core, N-terminal domain"/>
    <property type="match status" value="1"/>
</dbReference>
<dbReference type="CDD" id="cd03364">
    <property type="entry name" value="TOPRIM_DnaG_primases"/>
    <property type="match status" value="1"/>
</dbReference>
<organism evidence="15 16">
    <name type="scientific">Kurthia gibsonii</name>
    <dbReference type="NCBI Taxonomy" id="33946"/>
    <lineage>
        <taxon>Bacteria</taxon>
        <taxon>Bacillati</taxon>
        <taxon>Bacillota</taxon>
        <taxon>Bacilli</taxon>
        <taxon>Bacillales</taxon>
        <taxon>Caryophanaceae</taxon>
        <taxon>Kurthia</taxon>
    </lineage>
</organism>
<dbReference type="SUPFAM" id="SSF56731">
    <property type="entry name" value="DNA primase core"/>
    <property type="match status" value="1"/>
</dbReference>
<dbReference type="SMART" id="SM00400">
    <property type="entry name" value="ZnF_CHCC"/>
    <property type="match status" value="1"/>
</dbReference>
<dbReference type="InterPro" id="IPR002694">
    <property type="entry name" value="Znf_CHC2"/>
</dbReference>
<comment type="cofactor">
    <cofactor evidence="12 13">
        <name>Zn(2+)</name>
        <dbReference type="ChEBI" id="CHEBI:29105"/>
    </cofactor>
    <text evidence="12 13">Binds 1 zinc ion per monomer.</text>
</comment>
<keyword evidence="10 12" id="KW-0238">DNA-binding</keyword>
<dbReference type="InterPro" id="IPR050219">
    <property type="entry name" value="DnaG_primase"/>
</dbReference>
<proteinExistence type="inferred from homology"/>
<accession>A0ABU9LLH0</accession>
<dbReference type="NCBIfam" id="TIGR01391">
    <property type="entry name" value="dnaG"/>
    <property type="match status" value="1"/>
</dbReference>
<dbReference type="PANTHER" id="PTHR30313:SF2">
    <property type="entry name" value="DNA PRIMASE"/>
    <property type="match status" value="1"/>
</dbReference>
<keyword evidence="6 12" id="KW-0479">Metal-binding</keyword>
<evidence type="ECO:0000256" key="11">
    <source>
        <dbReference type="ARBA" id="ARBA00023163"/>
    </source>
</evidence>
<gene>
    <name evidence="12 15" type="primary">dnaG</name>
    <name evidence="15" type="ORF">AAF454_02180</name>
</gene>
<reference evidence="15 16" key="1">
    <citation type="submission" date="2024-04" db="EMBL/GenBank/DDBJ databases">
        <authorList>
            <person name="Wu Y.S."/>
            <person name="Zhang L."/>
        </authorList>
    </citation>
    <scope>NUCLEOTIDE SEQUENCE [LARGE SCALE GENOMIC DNA]</scope>
    <source>
        <strain evidence="15 16">KG-01</strain>
    </source>
</reference>
<keyword evidence="8 12" id="KW-0862">Zinc</keyword>
<keyword evidence="3 12" id="KW-0808">Transferase</keyword>
<dbReference type="Pfam" id="PF13155">
    <property type="entry name" value="Toprim_2"/>
    <property type="match status" value="1"/>
</dbReference>
<evidence type="ECO:0000256" key="6">
    <source>
        <dbReference type="ARBA" id="ARBA00022723"/>
    </source>
</evidence>
<evidence type="ECO:0000256" key="12">
    <source>
        <dbReference type="HAMAP-Rule" id="MF_00974"/>
    </source>
</evidence>
<name>A0ABU9LLH0_9BACL</name>
<dbReference type="InterPro" id="IPR016136">
    <property type="entry name" value="DNA_helicase_N/primase_C"/>
</dbReference>
<keyword evidence="2 12" id="KW-0639">Primosome</keyword>
<keyword evidence="5 12" id="KW-0235">DNA replication</keyword>
<evidence type="ECO:0000256" key="1">
    <source>
        <dbReference type="ARBA" id="ARBA00022478"/>
    </source>
</evidence>
<dbReference type="Pfam" id="PF08275">
    <property type="entry name" value="DNAG_N"/>
    <property type="match status" value="1"/>
</dbReference>
<comment type="subunit">
    <text evidence="12">Monomer. Interacts with DnaB.</text>
</comment>
<dbReference type="InterPro" id="IPR019475">
    <property type="entry name" value="DNA_primase_DnaB-bd"/>
</dbReference>
<dbReference type="InterPro" id="IPR013264">
    <property type="entry name" value="DNAG_N"/>
</dbReference>
<evidence type="ECO:0000256" key="13">
    <source>
        <dbReference type="PIRNR" id="PIRNR002811"/>
    </source>
</evidence>
<comment type="domain">
    <text evidence="12">Contains an N-terminal zinc-binding domain, a central core domain that contains the primase activity, and a C-terminal DnaB-binding domain.</text>
</comment>
<dbReference type="InterPro" id="IPR030846">
    <property type="entry name" value="DnaG_bac"/>
</dbReference>
<dbReference type="InterPro" id="IPR006171">
    <property type="entry name" value="TOPRIM_dom"/>
</dbReference>
<dbReference type="InterPro" id="IPR006295">
    <property type="entry name" value="DNA_primase_DnaG"/>
</dbReference>
<dbReference type="SMART" id="SM00493">
    <property type="entry name" value="TOPRIM"/>
    <property type="match status" value="1"/>
</dbReference>
<evidence type="ECO:0000256" key="4">
    <source>
        <dbReference type="ARBA" id="ARBA00022695"/>
    </source>
</evidence>
<keyword evidence="11 12" id="KW-0804">Transcription</keyword>
<dbReference type="Gene3D" id="3.90.580.10">
    <property type="entry name" value="Zinc finger, CHC2-type domain"/>
    <property type="match status" value="1"/>
</dbReference>
<keyword evidence="9" id="KW-0460">Magnesium</keyword>
<dbReference type="EMBL" id="JBCEWA010000002">
    <property type="protein sequence ID" value="MEL5987231.1"/>
    <property type="molecule type" value="Genomic_DNA"/>
</dbReference>
<dbReference type="Gene3D" id="3.40.1360.10">
    <property type="match status" value="1"/>
</dbReference>
<evidence type="ECO:0000259" key="14">
    <source>
        <dbReference type="PROSITE" id="PS50880"/>
    </source>
</evidence>
<comment type="function">
    <text evidence="12 13">RNA polymerase that catalyzes the synthesis of short RNA molecules used as primers for DNA polymerase during DNA replication.</text>
</comment>
<evidence type="ECO:0000313" key="16">
    <source>
        <dbReference type="Proteomes" id="UP001398420"/>
    </source>
</evidence>
<dbReference type="InterPro" id="IPR036977">
    <property type="entry name" value="DNA_primase_Znf_CHC2"/>
</dbReference>
<dbReference type="PANTHER" id="PTHR30313">
    <property type="entry name" value="DNA PRIMASE"/>
    <property type="match status" value="1"/>
</dbReference>
<evidence type="ECO:0000256" key="10">
    <source>
        <dbReference type="ARBA" id="ARBA00023125"/>
    </source>
</evidence>
<dbReference type="Pfam" id="PF10410">
    <property type="entry name" value="DnaB_bind"/>
    <property type="match status" value="1"/>
</dbReference>
<evidence type="ECO:0000313" key="15">
    <source>
        <dbReference type="EMBL" id="MEL5987231.1"/>
    </source>
</evidence>
<comment type="caution">
    <text evidence="15">The sequence shown here is derived from an EMBL/GenBank/DDBJ whole genome shotgun (WGS) entry which is preliminary data.</text>
</comment>
<dbReference type="SUPFAM" id="SSF57783">
    <property type="entry name" value="Zinc beta-ribbon"/>
    <property type="match status" value="1"/>
</dbReference>
<keyword evidence="1 12" id="KW-0240">DNA-directed RNA polymerase</keyword>
<evidence type="ECO:0000256" key="5">
    <source>
        <dbReference type="ARBA" id="ARBA00022705"/>
    </source>
</evidence>
<dbReference type="EC" id="2.7.7.101" evidence="12"/>
<dbReference type="PIRSF" id="PIRSF002811">
    <property type="entry name" value="DnaG"/>
    <property type="match status" value="1"/>
</dbReference>
<evidence type="ECO:0000256" key="8">
    <source>
        <dbReference type="ARBA" id="ARBA00022833"/>
    </source>
</evidence>
<dbReference type="InterPro" id="IPR037068">
    <property type="entry name" value="DNA_primase_core_N_sf"/>
</dbReference>
<comment type="catalytic activity">
    <reaction evidence="12">
        <text>ssDNA + n NTP = ssDNA/pppN(pN)n-1 hybrid + (n-1) diphosphate.</text>
        <dbReference type="EC" id="2.7.7.101"/>
    </reaction>
</comment>
<dbReference type="Proteomes" id="UP001398420">
    <property type="component" value="Unassembled WGS sequence"/>
</dbReference>
<dbReference type="PROSITE" id="PS50880">
    <property type="entry name" value="TOPRIM"/>
    <property type="match status" value="1"/>
</dbReference>
<keyword evidence="16" id="KW-1185">Reference proteome</keyword>
<keyword evidence="4 12" id="KW-0548">Nucleotidyltransferase</keyword>
<comment type="similarity">
    <text evidence="12 13">Belongs to the DnaG primase family.</text>
</comment>
<sequence length="612" mass="70204">MAQRIPEELIEEIRSQADIVDVISSYMQLTKRGRNYFGLCPFHGEQTPSFSVSTEKQIFHCFGCGAGGNAITFLMDIENLSFQEAVRKLGDQVGVHVEVSSSEAQHRLTTETSPEEERMKEAHILAAQYFQHLLLNTEEGEEGLRYLEGRGFTQEMIKTYGIGFSMPHWESLTTLLHQKGFTYEELEQSGLSIRREDGSGYFDRFRSRIMFPIRDDTGKIIAFSGRILEADKEQAKYMNSPESLIFRKSEVLYNLDQARPIVRKERKLIIFEGFMDVLAAKNVGVHHGVATMGTSLTPQHIQKIKRITNHIIVCYDGDHAGFEAAKRAAEMLHAENLTVEVATLPAGMDPDEYIRNNGAEAFQNQVIAEPLSYISFMMMYAKRNKNFQYPNDVQQYADEALSYLTSGVSPIERELYVKRISEETQVSVETLQGQLRLKEAQKQERSQTNLNTRYEQEQPMQQAVQPKRVYTAIDRAERLLLAHLLHSIDVADDFREHQEGAPFVREDYLAIYVHLMGFYESHEKADYQRFAEIVEDRELRKIVMEAALVDRDPDHKDEEIADCLKQVKKFKIQQQIADKTHALQEAEQLHDLKSAIALSQEIIDLKKSLAVF</sequence>
<dbReference type="Pfam" id="PF01807">
    <property type="entry name" value="Zn_ribbon_DnaG"/>
    <property type="match status" value="1"/>
</dbReference>
<evidence type="ECO:0000256" key="3">
    <source>
        <dbReference type="ARBA" id="ARBA00022679"/>
    </source>
</evidence>
<dbReference type="HAMAP" id="MF_00974">
    <property type="entry name" value="DNA_primase_DnaG"/>
    <property type="match status" value="1"/>
</dbReference>
<feature type="zinc finger region" description="CHC2-type" evidence="12">
    <location>
        <begin position="40"/>
        <end position="64"/>
    </location>
</feature>
<keyword evidence="7 12" id="KW-0863">Zinc-finger</keyword>
<evidence type="ECO:0000256" key="9">
    <source>
        <dbReference type="ARBA" id="ARBA00022842"/>
    </source>
</evidence>
<protein>
    <recommendedName>
        <fullName evidence="12 13">DNA primase</fullName>
        <ecNumber evidence="12">2.7.7.101</ecNumber>
    </recommendedName>
</protein>
<evidence type="ECO:0000256" key="7">
    <source>
        <dbReference type="ARBA" id="ARBA00022771"/>
    </source>
</evidence>